<dbReference type="CDD" id="cd04250">
    <property type="entry name" value="AAK_NAGK-C"/>
    <property type="match status" value="1"/>
</dbReference>
<evidence type="ECO:0000256" key="2">
    <source>
        <dbReference type="ARBA" id="ARBA00022571"/>
    </source>
</evidence>
<comment type="pathway">
    <text evidence="1 9">Amino-acid biosynthesis; L-arginine biosynthesis; N(2)-acetyl-L-ornithine from L-glutamate: step 2/4.</text>
</comment>
<feature type="binding site" evidence="9">
    <location>
        <position position="86"/>
    </location>
    <ligand>
        <name>substrate</name>
    </ligand>
</feature>
<proteinExistence type="inferred from homology"/>
<protein>
    <recommendedName>
        <fullName evidence="9">Acetylglutamate kinase</fullName>
        <ecNumber evidence="9">2.7.2.8</ecNumber>
    </recommendedName>
    <alternativeName>
        <fullName evidence="9">N-acetyl-L-glutamate 5-phosphotransferase</fullName>
    </alternativeName>
    <alternativeName>
        <fullName evidence="9">NAG kinase</fullName>
        <shortName evidence="9">NAGK</shortName>
    </alternativeName>
</protein>
<dbReference type="HAMAP" id="MF_00082">
    <property type="entry name" value="ArgB"/>
    <property type="match status" value="1"/>
</dbReference>
<dbReference type="FunFam" id="3.40.1160.10:FF:000004">
    <property type="entry name" value="Acetylglutamate kinase"/>
    <property type="match status" value="1"/>
</dbReference>
<dbReference type="InterPro" id="IPR037528">
    <property type="entry name" value="ArgB"/>
</dbReference>
<keyword evidence="7 9" id="KW-0067">ATP-binding</keyword>
<dbReference type="PRINTS" id="PR00474">
    <property type="entry name" value="GLU5KINASE"/>
</dbReference>
<comment type="caution">
    <text evidence="11">The sequence shown here is derived from an EMBL/GenBank/DDBJ whole genome shotgun (WGS) entry which is preliminary data.</text>
</comment>
<dbReference type="GO" id="GO:0005737">
    <property type="term" value="C:cytoplasm"/>
    <property type="evidence" value="ECO:0007669"/>
    <property type="project" value="UniProtKB-SubCell"/>
</dbReference>
<sequence length="300" mass="31732">MEDIIKKADVLIEALPYIQSFYDKPIVIKYGGAGMTDAAIRRNVLEDIVFMSYVGMCPILVHGGGPTLSKKLKDLGVGTKFVQGFRVTDEKTMQIAEEEFMRINTEIVREIKSLGGSAMSLNGDEDGVIEVQKHGPIDGEDVGYVGDITKVNADVLQKMLVGDIIPVIPPLGFGTNDDHAYNINADQVAAEVASAIGALKLVVLTNVQGILRNLDNPDTLLSHVTLAEVDTLMKSGVIAGGMIPKVKACIKALEGGVPKTHILDAKIPHALLLEIFTDKGIGTEIVSSGGGSASGGINGV</sequence>
<gene>
    <name evidence="9" type="primary">argB</name>
    <name evidence="11" type="ORF">A2851_01710</name>
</gene>
<dbReference type="EMBL" id="MFKT01000014">
    <property type="protein sequence ID" value="OGG53286.1"/>
    <property type="molecule type" value="Genomic_DNA"/>
</dbReference>
<evidence type="ECO:0000256" key="5">
    <source>
        <dbReference type="ARBA" id="ARBA00022741"/>
    </source>
</evidence>
<dbReference type="UniPathway" id="UPA00068">
    <property type="reaction ID" value="UER00107"/>
</dbReference>
<evidence type="ECO:0000256" key="7">
    <source>
        <dbReference type="ARBA" id="ARBA00022840"/>
    </source>
</evidence>
<keyword evidence="4 9" id="KW-0808">Transferase</keyword>
<reference evidence="11 12" key="1">
    <citation type="journal article" date="2016" name="Nat. Commun.">
        <title>Thousands of microbial genomes shed light on interconnected biogeochemical processes in an aquifer system.</title>
        <authorList>
            <person name="Anantharaman K."/>
            <person name="Brown C.T."/>
            <person name="Hug L.A."/>
            <person name="Sharon I."/>
            <person name="Castelle C.J."/>
            <person name="Probst A.J."/>
            <person name="Thomas B.C."/>
            <person name="Singh A."/>
            <person name="Wilkins M.J."/>
            <person name="Karaoz U."/>
            <person name="Brodie E.L."/>
            <person name="Williams K.H."/>
            <person name="Hubbard S.S."/>
            <person name="Banfield J.F."/>
        </authorList>
    </citation>
    <scope>NUCLEOTIDE SEQUENCE [LARGE SCALE GENOMIC DNA]</scope>
</reference>
<dbReference type="InterPro" id="IPR036393">
    <property type="entry name" value="AceGlu_kinase-like_sf"/>
</dbReference>
<comment type="subcellular location">
    <subcellularLocation>
        <location evidence="9">Cytoplasm</location>
    </subcellularLocation>
</comment>
<feature type="site" description="Transition state stabilizer" evidence="9">
    <location>
        <position position="245"/>
    </location>
</feature>
<dbReference type="PANTHER" id="PTHR23342">
    <property type="entry name" value="N-ACETYLGLUTAMATE SYNTHASE"/>
    <property type="match status" value="1"/>
</dbReference>
<feature type="binding site" evidence="9">
    <location>
        <position position="182"/>
    </location>
    <ligand>
        <name>substrate</name>
    </ligand>
</feature>
<dbReference type="Pfam" id="PF00696">
    <property type="entry name" value="AA_kinase"/>
    <property type="match status" value="1"/>
</dbReference>
<comment type="function">
    <text evidence="9">Catalyzes the ATP-dependent phosphorylation of N-acetyl-L-glutamate.</text>
</comment>
<dbReference type="GO" id="GO:0005524">
    <property type="term" value="F:ATP binding"/>
    <property type="evidence" value="ECO:0007669"/>
    <property type="project" value="UniProtKB-UniRule"/>
</dbReference>
<evidence type="ECO:0000256" key="3">
    <source>
        <dbReference type="ARBA" id="ARBA00022605"/>
    </source>
</evidence>
<dbReference type="AlphaFoldDB" id="A0A1F6CVT7"/>
<feature type="domain" description="Aspartate/glutamate/uridylate kinase" evidence="10">
    <location>
        <begin position="25"/>
        <end position="264"/>
    </location>
</feature>
<dbReference type="PIRSF" id="PIRSF000728">
    <property type="entry name" value="NAGK"/>
    <property type="match status" value="1"/>
</dbReference>
<keyword evidence="3 9" id="KW-0028">Amino-acid biosynthesis</keyword>
<evidence type="ECO:0000256" key="4">
    <source>
        <dbReference type="ARBA" id="ARBA00022679"/>
    </source>
</evidence>
<evidence type="ECO:0000256" key="1">
    <source>
        <dbReference type="ARBA" id="ARBA00004828"/>
    </source>
</evidence>
<dbReference type="SUPFAM" id="SSF53633">
    <property type="entry name" value="Carbamate kinase-like"/>
    <property type="match status" value="1"/>
</dbReference>
<feature type="binding site" evidence="9">
    <location>
        <begin position="64"/>
        <end position="65"/>
    </location>
    <ligand>
        <name>substrate</name>
    </ligand>
</feature>
<evidence type="ECO:0000256" key="8">
    <source>
        <dbReference type="ARBA" id="ARBA00048141"/>
    </source>
</evidence>
<keyword evidence="9" id="KW-0963">Cytoplasm</keyword>
<name>A0A1F6CVT7_9BACT</name>
<dbReference type="Gene3D" id="3.40.1160.10">
    <property type="entry name" value="Acetylglutamate kinase-like"/>
    <property type="match status" value="1"/>
</dbReference>
<dbReference type="PANTHER" id="PTHR23342:SF0">
    <property type="entry name" value="N-ACETYLGLUTAMATE SYNTHASE, MITOCHONDRIAL"/>
    <property type="match status" value="1"/>
</dbReference>
<keyword evidence="6 9" id="KW-0418">Kinase</keyword>
<dbReference type="EC" id="2.7.2.8" evidence="9"/>
<dbReference type="GO" id="GO:0003991">
    <property type="term" value="F:acetylglutamate kinase activity"/>
    <property type="evidence" value="ECO:0007669"/>
    <property type="project" value="UniProtKB-UniRule"/>
</dbReference>
<comment type="similarity">
    <text evidence="9">Belongs to the acetylglutamate kinase family. ArgB subfamily.</text>
</comment>
<dbReference type="STRING" id="1798480.A2851_01710"/>
<keyword evidence="2 9" id="KW-0055">Arginine biosynthesis</keyword>
<comment type="catalytic activity">
    <reaction evidence="8 9">
        <text>N-acetyl-L-glutamate + ATP = N-acetyl-L-glutamyl 5-phosphate + ADP</text>
        <dbReference type="Rhea" id="RHEA:14629"/>
        <dbReference type="ChEBI" id="CHEBI:30616"/>
        <dbReference type="ChEBI" id="CHEBI:44337"/>
        <dbReference type="ChEBI" id="CHEBI:57936"/>
        <dbReference type="ChEBI" id="CHEBI:456216"/>
        <dbReference type="EC" id="2.7.2.8"/>
    </reaction>
</comment>
<evidence type="ECO:0000259" key="10">
    <source>
        <dbReference type="Pfam" id="PF00696"/>
    </source>
</evidence>
<evidence type="ECO:0000313" key="11">
    <source>
        <dbReference type="EMBL" id="OGG53286.1"/>
    </source>
</evidence>
<evidence type="ECO:0000256" key="6">
    <source>
        <dbReference type="ARBA" id="ARBA00022777"/>
    </source>
</evidence>
<organism evidence="11 12">
    <name type="scientific">Candidatus Kaiserbacteria bacterium RIFCSPHIGHO2_01_FULL_53_29</name>
    <dbReference type="NCBI Taxonomy" id="1798480"/>
    <lineage>
        <taxon>Bacteria</taxon>
        <taxon>Candidatus Kaiseribacteriota</taxon>
    </lineage>
</organism>
<evidence type="ECO:0000256" key="9">
    <source>
        <dbReference type="HAMAP-Rule" id="MF_00082"/>
    </source>
</evidence>
<dbReference type="GO" id="GO:0042450">
    <property type="term" value="P:L-arginine biosynthetic process via ornithine"/>
    <property type="evidence" value="ECO:0007669"/>
    <property type="project" value="UniProtKB-UniRule"/>
</dbReference>
<dbReference type="InterPro" id="IPR041727">
    <property type="entry name" value="NAGK-C"/>
</dbReference>
<dbReference type="Proteomes" id="UP000176863">
    <property type="component" value="Unassembled WGS sequence"/>
</dbReference>
<evidence type="ECO:0000313" key="12">
    <source>
        <dbReference type="Proteomes" id="UP000176863"/>
    </source>
</evidence>
<dbReference type="InterPro" id="IPR001057">
    <property type="entry name" value="Glu/AcGlu_kinase"/>
</dbReference>
<keyword evidence="5 9" id="KW-0547">Nucleotide-binding</keyword>
<accession>A0A1F6CVT7</accession>
<feature type="site" description="Transition state stabilizer" evidence="9">
    <location>
        <position position="29"/>
    </location>
</feature>
<dbReference type="NCBIfam" id="TIGR00761">
    <property type="entry name" value="argB"/>
    <property type="match status" value="1"/>
</dbReference>
<dbReference type="InterPro" id="IPR001048">
    <property type="entry name" value="Asp/Glu/Uridylate_kinase"/>
</dbReference>
<dbReference type="InterPro" id="IPR004662">
    <property type="entry name" value="AcgluKinase_fam"/>
</dbReference>